<feature type="domain" description="HTH araC/xylS-type" evidence="4">
    <location>
        <begin position="289"/>
        <end position="388"/>
    </location>
</feature>
<keyword evidence="3" id="KW-0804">Transcription</keyword>
<evidence type="ECO:0000256" key="2">
    <source>
        <dbReference type="ARBA" id="ARBA00023125"/>
    </source>
</evidence>
<dbReference type="PRINTS" id="PR00032">
    <property type="entry name" value="HTHARAC"/>
</dbReference>
<dbReference type="PANTHER" id="PTHR43280:SF28">
    <property type="entry name" value="HTH-TYPE TRANSCRIPTIONAL ACTIVATOR RHAS"/>
    <property type="match status" value="1"/>
</dbReference>
<evidence type="ECO:0000259" key="4">
    <source>
        <dbReference type="PROSITE" id="PS01124"/>
    </source>
</evidence>
<reference evidence="5" key="2">
    <citation type="submission" date="2021-04" db="EMBL/GenBank/DDBJ databases">
        <authorList>
            <person name="Gilroy R."/>
        </authorList>
    </citation>
    <scope>NUCLEOTIDE SEQUENCE</scope>
    <source>
        <strain evidence="5">ChiGjej3B3-11674</strain>
    </source>
</reference>
<reference evidence="5" key="1">
    <citation type="journal article" date="2021" name="PeerJ">
        <title>Extensive microbial diversity within the chicken gut microbiome revealed by metagenomics and culture.</title>
        <authorList>
            <person name="Gilroy R."/>
            <person name="Ravi A."/>
            <person name="Getino M."/>
            <person name="Pursley I."/>
            <person name="Horton D.L."/>
            <person name="Alikhan N.F."/>
            <person name="Baker D."/>
            <person name="Gharbi K."/>
            <person name="Hall N."/>
            <person name="Watson M."/>
            <person name="Adriaenssens E.M."/>
            <person name="Foster-Nyarko E."/>
            <person name="Jarju S."/>
            <person name="Secka A."/>
            <person name="Antonio M."/>
            <person name="Oren A."/>
            <person name="Chaudhuri R.R."/>
            <person name="La Ragione R."/>
            <person name="Hildebrand F."/>
            <person name="Pallen M.J."/>
        </authorList>
    </citation>
    <scope>NUCLEOTIDE SEQUENCE</scope>
    <source>
        <strain evidence="5">ChiGjej3B3-11674</strain>
    </source>
</reference>
<evidence type="ECO:0000313" key="6">
    <source>
        <dbReference type="Proteomes" id="UP000823897"/>
    </source>
</evidence>
<dbReference type="Gene3D" id="1.10.10.60">
    <property type="entry name" value="Homeodomain-like"/>
    <property type="match status" value="2"/>
</dbReference>
<comment type="caution">
    <text evidence="5">The sequence shown here is derived from an EMBL/GenBank/DDBJ whole genome shotgun (WGS) entry which is preliminary data.</text>
</comment>
<protein>
    <submittedName>
        <fullName evidence="5">AraC family transcriptional regulator</fullName>
    </submittedName>
</protein>
<name>A0A9D2R6Z8_9FIRM</name>
<dbReference type="PROSITE" id="PS01124">
    <property type="entry name" value="HTH_ARAC_FAMILY_2"/>
    <property type="match status" value="1"/>
</dbReference>
<gene>
    <name evidence="5" type="ORF">H9911_05070</name>
</gene>
<keyword evidence="2" id="KW-0238">DNA-binding</keyword>
<dbReference type="SUPFAM" id="SSF46689">
    <property type="entry name" value="Homeodomain-like"/>
    <property type="match status" value="2"/>
</dbReference>
<dbReference type="InterPro" id="IPR020449">
    <property type="entry name" value="Tscrpt_reg_AraC-type_HTH"/>
</dbReference>
<dbReference type="AlphaFoldDB" id="A0A9D2R6Z8"/>
<dbReference type="InterPro" id="IPR018060">
    <property type="entry name" value="HTH_AraC"/>
</dbReference>
<organism evidence="5 6">
    <name type="scientific">Candidatus Mediterraneibacter tabaqchaliae</name>
    <dbReference type="NCBI Taxonomy" id="2838689"/>
    <lineage>
        <taxon>Bacteria</taxon>
        <taxon>Bacillati</taxon>
        <taxon>Bacillota</taxon>
        <taxon>Clostridia</taxon>
        <taxon>Lachnospirales</taxon>
        <taxon>Lachnospiraceae</taxon>
        <taxon>Mediterraneibacter</taxon>
    </lineage>
</organism>
<dbReference type="InterPro" id="IPR009057">
    <property type="entry name" value="Homeodomain-like_sf"/>
</dbReference>
<accession>A0A9D2R6Z8</accession>
<dbReference type="Proteomes" id="UP000823897">
    <property type="component" value="Unassembled WGS sequence"/>
</dbReference>
<keyword evidence="1" id="KW-0805">Transcription regulation</keyword>
<dbReference type="GO" id="GO:0043565">
    <property type="term" value="F:sequence-specific DNA binding"/>
    <property type="evidence" value="ECO:0007669"/>
    <property type="project" value="InterPro"/>
</dbReference>
<evidence type="ECO:0000256" key="1">
    <source>
        <dbReference type="ARBA" id="ARBA00023015"/>
    </source>
</evidence>
<proteinExistence type="predicted"/>
<sequence length="390" mass="44459">MSSKNAWNPAARGSRRHTPPQNIYSFFSGNEPLNISSFTSGGSILICYFIFCTPLSNSGSLLHPVAGYISNTVIQDCFTSRVPGNTVLSFDGIFSNEKVVLLDFVGSPEETDRMLQEITAEFTERFGFPVTCYYMSSPSEVIGPNIQSAHQNCVRNTVLGVSRCCHTLPSPEPAENMTDLIELLTILLRQDDRELILSNLLRLCMKWKKEQRTIVASQADLIFILNALNQNFHDRRDRRIDSVFYVENIYCFSSSFEELASNFSLLLTELFGSQNPAEEQSLRGEELVEKIEDYFRNNLSHSLTLQLLADEMNVSKVHLCRVFKKYRNMTPIDSFNRMKIERARELLVRFTSLPLQKISDMLGFSDVYYFSKVFKKIEGTSPSAYRKAHS</sequence>
<dbReference type="SMART" id="SM00342">
    <property type="entry name" value="HTH_ARAC"/>
    <property type="match status" value="1"/>
</dbReference>
<dbReference type="PROSITE" id="PS00041">
    <property type="entry name" value="HTH_ARAC_FAMILY_1"/>
    <property type="match status" value="1"/>
</dbReference>
<evidence type="ECO:0000256" key="3">
    <source>
        <dbReference type="ARBA" id="ARBA00023163"/>
    </source>
</evidence>
<dbReference type="GO" id="GO:0003700">
    <property type="term" value="F:DNA-binding transcription factor activity"/>
    <property type="evidence" value="ECO:0007669"/>
    <property type="project" value="InterPro"/>
</dbReference>
<dbReference type="Pfam" id="PF12833">
    <property type="entry name" value="HTH_18"/>
    <property type="match status" value="1"/>
</dbReference>
<evidence type="ECO:0000313" key="5">
    <source>
        <dbReference type="EMBL" id="HJD33901.1"/>
    </source>
</evidence>
<dbReference type="InterPro" id="IPR018062">
    <property type="entry name" value="HTH_AraC-typ_CS"/>
</dbReference>
<dbReference type="EMBL" id="DWUV01000095">
    <property type="protein sequence ID" value="HJD33901.1"/>
    <property type="molecule type" value="Genomic_DNA"/>
</dbReference>
<dbReference type="PANTHER" id="PTHR43280">
    <property type="entry name" value="ARAC-FAMILY TRANSCRIPTIONAL REGULATOR"/>
    <property type="match status" value="1"/>
</dbReference>